<reference evidence="1 2" key="1">
    <citation type="journal article" date="2006" name="Nature">
        <title>Global trends of whole-genome duplications revealed by the ciliate Paramecium tetraurelia.</title>
        <authorList>
            <consortium name="Genoscope"/>
            <person name="Aury J.-M."/>
            <person name="Jaillon O."/>
            <person name="Duret L."/>
            <person name="Noel B."/>
            <person name="Jubin C."/>
            <person name="Porcel B.M."/>
            <person name="Segurens B."/>
            <person name="Daubin V."/>
            <person name="Anthouard V."/>
            <person name="Aiach N."/>
            <person name="Arnaiz O."/>
            <person name="Billaut A."/>
            <person name="Beisson J."/>
            <person name="Blanc I."/>
            <person name="Bouhouche K."/>
            <person name="Camara F."/>
            <person name="Duharcourt S."/>
            <person name="Guigo R."/>
            <person name="Gogendeau D."/>
            <person name="Katinka M."/>
            <person name="Keller A.-M."/>
            <person name="Kissmehl R."/>
            <person name="Klotz C."/>
            <person name="Koll F."/>
            <person name="Le Moue A."/>
            <person name="Lepere C."/>
            <person name="Malinsky S."/>
            <person name="Nowacki M."/>
            <person name="Nowak J.K."/>
            <person name="Plattner H."/>
            <person name="Poulain J."/>
            <person name="Ruiz F."/>
            <person name="Serrano V."/>
            <person name="Zagulski M."/>
            <person name="Dessen P."/>
            <person name="Betermier M."/>
            <person name="Weissenbach J."/>
            <person name="Scarpelli C."/>
            <person name="Schachter V."/>
            <person name="Sperling L."/>
            <person name="Meyer E."/>
            <person name="Cohen J."/>
            <person name="Wincker P."/>
        </authorList>
    </citation>
    <scope>NUCLEOTIDE SEQUENCE [LARGE SCALE GENOMIC DNA]</scope>
    <source>
        <strain evidence="1 2">Stock d4-2</strain>
    </source>
</reference>
<dbReference type="RefSeq" id="XP_001456496.1">
    <property type="nucleotide sequence ID" value="XM_001456459.1"/>
</dbReference>
<dbReference type="EMBL" id="CT868653">
    <property type="protein sequence ID" value="CAK89099.1"/>
    <property type="molecule type" value="Genomic_DNA"/>
</dbReference>
<dbReference type="Proteomes" id="UP000000600">
    <property type="component" value="Unassembled WGS sequence"/>
</dbReference>
<proteinExistence type="predicted"/>
<evidence type="ECO:0000313" key="2">
    <source>
        <dbReference type="Proteomes" id="UP000000600"/>
    </source>
</evidence>
<dbReference type="AlphaFoldDB" id="A0E1D2"/>
<dbReference type="InParanoid" id="A0E1D2"/>
<protein>
    <submittedName>
        <fullName evidence="1">Uncharacterized protein</fullName>
    </submittedName>
</protein>
<dbReference type="GeneID" id="5042281"/>
<evidence type="ECO:0000313" key="1">
    <source>
        <dbReference type="EMBL" id="CAK89099.1"/>
    </source>
</evidence>
<gene>
    <name evidence="1" type="ORF">GSPATT00022268001</name>
</gene>
<keyword evidence="2" id="KW-1185">Reference proteome</keyword>
<dbReference type="KEGG" id="ptm:GSPATT00022268001"/>
<dbReference type="HOGENOM" id="CLU_1565917_0_0_1"/>
<name>A0E1D2_PARTE</name>
<sequence length="171" mass="20179">MKDIYWKYFYGVITCYILLLLNCTNDQNLCEQLYYSETQQKHLKQCVQFTAQTSKRINSNHNSSFLKSIILKIKQQRTFAKSRSTQFVDRTHQRTPFHYKSEREKAQAGQDEFLSGQLKAGPNVKLPLNMRYKILAKEKIPLTIGKNPRTENKRLQEQGKTQIKLITHHEI</sequence>
<accession>A0E1D2</accession>
<organism evidence="1 2">
    <name type="scientific">Paramecium tetraurelia</name>
    <dbReference type="NCBI Taxonomy" id="5888"/>
    <lineage>
        <taxon>Eukaryota</taxon>
        <taxon>Sar</taxon>
        <taxon>Alveolata</taxon>
        <taxon>Ciliophora</taxon>
        <taxon>Intramacronucleata</taxon>
        <taxon>Oligohymenophorea</taxon>
        <taxon>Peniculida</taxon>
        <taxon>Parameciidae</taxon>
        <taxon>Paramecium</taxon>
    </lineage>
</organism>